<dbReference type="EMBL" id="PFRH01000056">
    <property type="protein sequence ID" value="PJC52686.1"/>
    <property type="molecule type" value="Genomic_DNA"/>
</dbReference>
<evidence type="ECO:0000313" key="3">
    <source>
        <dbReference type="Proteomes" id="UP000231456"/>
    </source>
</evidence>
<name>A0A2M8FAE4_9BACT</name>
<dbReference type="AlphaFoldDB" id="A0A2M8FAE4"/>
<sequence length="137" mass="15637">MRTGIPTGERYESTGFVHHEEGDDSTQREKEMHELGALLQEVHSVYEIVHIIDSFVQKVTVERGDDAHSEYGKHFLTDSIKNIIESKNVELKVEQDGLEETSANMQANIAVMEKMVELDVSRHPLTRKVGEFNLSWV</sequence>
<comment type="caution">
    <text evidence="2">The sequence shown here is derived from an EMBL/GenBank/DDBJ whole genome shotgun (WGS) entry which is preliminary data.</text>
</comment>
<evidence type="ECO:0000313" key="2">
    <source>
        <dbReference type="EMBL" id="PJC52686.1"/>
    </source>
</evidence>
<proteinExistence type="predicted"/>
<gene>
    <name evidence="2" type="ORF">CO030_01615</name>
</gene>
<evidence type="ECO:0000256" key="1">
    <source>
        <dbReference type="SAM" id="MobiDB-lite"/>
    </source>
</evidence>
<accession>A0A2M8FAE4</accession>
<feature type="compositionally biased region" description="Basic and acidic residues" evidence="1">
    <location>
        <begin position="9"/>
        <end position="24"/>
    </location>
</feature>
<protein>
    <submittedName>
        <fullName evidence="2">Uncharacterized protein</fullName>
    </submittedName>
</protein>
<feature type="region of interest" description="Disordered" evidence="1">
    <location>
        <begin position="1"/>
        <end position="24"/>
    </location>
</feature>
<reference evidence="3" key="1">
    <citation type="submission" date="2017-09" db="EMBL/GenBank/DDBJ databases">
        <title>Depth-based differentiation of microbial function through sediment-hosted aquifers and enrichment of novel symbionts in the deep terrestrial subsurface.</title>
        <authorList>
            <person name="Probst A.J."/>
            <person name="Ladd B."/>
            <person name="Jarett J.K."/>
            <person name="Geller-Mcgrath D.E."/>
            <person name="Sieber C.M.K."/>
            <person name="Emerson J.B."/>
            <person name="Anantharaman K."/>
            <person name="Thomas B.C."/>
            <person name="Malmstrom R."/>
            <person name="Stieglmeier M."/>
            <person name="Klingl A."/>
            <person name="Woyke T."/>
            <person name="Ryan C.M."/>
            <person name="Banfield J.F."/>
        </authorList>
    </citation>
    <scope>NUCLEOTIDE SEQUENCE [LARGE SCALE GENOMIC DNA]</scope>
</reference>
<dbReference type="Proteomes" id="UP000231456">
    <property type="component" value="Unassembled WGS sequence"/>
</dbReference>
<organism evidence="2 3">
    <name type="scientific">Candidatus Magasanikbacteria bacterium CG_4_9_14_0_2_um_filter_42_11</name>
    <dbReference type="NCBI Taxonomy" id="1974643"/>
    <lineage>
        <taxon>Bacteria</taxon>
        <taxon>Candidatus Magasanikiibacteriota</taxon>
    </lineage>
</organism>